<dbReference type="EMBL" id="QKNX01000004">
    <property type="protein sequence ID" value="TKR25359.1"/>
    <property type="molecule type" value="Genomic_DNA"/>
</dbReference>
<evidence type="ECO:0000313" key="1">
    <source>
        <dbReference type="EMBL" id="TKR25359.1"/>
    </source>
</evidence>
<reference evidence="1 2" key="1">
    <citation type="submission" date="2019-04" db="EMBL/GenBank/DDBJ databases">
        <title>Natronomonas sp. F20-122 a newhaloarchaeon isolated from a saline saltern of Isla Bacuta, Huelva, Spain.</title>
        <authorList>
            <person name="Duran-Viseras A."/>
            <person name="Sanchez-Porro C."/>
            <person name="Ventosa A."/>
        </authorList>
    </citation>
    <scope>NUCLEOTIDE SEQUENCE [LARGE SCALE GENOMIC DNA]</scope>
    <source>
        <strain evidence="1 2">F20-122</strain>
    </source>
</reference>
<comment type="caution">
    <text evidence="1">The sequence shown here is derived from an EMBL/GenBank/DDBJ whole genome shotgun (WGS) entry which is preliminary data.</text>
</comment>
<proteinExistence type="predicted"/>
<protein>
    <submittedName>
        <fullName evidence="1">Uncharacterized protein</fullName>
    </submittedName>
</protein>
<accession>A0A4U5JH36</accession>
<keyword evidence="2" id="KW-1185">Reference proteome</keyword>
<dbReference type="Proteomes" id="UP000308037">
    <property type="component" value="Unassembled WGS sequence"/>
</dbReference>
<gene>
    <name evidence="1" type="ORF">DM868_11400</name>
</gene>
<dbReference type="AlphaFoldDB" id="A0A4U5JH36"/>
<evidence type="ECO:0000313" key="2">
    <source>
        <dbReference type="Proteomes" id="UP000308037"/>
    </source>
</evidence>
<sequence length="425" mass="46360">MSTAALSEPQVLAHAKRRLFPDPDEPGVYAVSDTQFATDEWLAGRPIPDSVRERLAPFNHVRLGTGYPDLVGVRVLESDLLAVERLGSTPPLVAVEAKGYTETGGVDVERGVIQAYDRLGEANAAYVAAPAAAVSSMARTMARELNVGVLGVDTDGQVTPLEVPRVVGTRAANGTSAIRSPDDADSIRFQATAQGVADASFSLNHPKNYIAYPLALYHADDTDAALTEYVVGETDGARNGAAFLGLVSRKPDGVELTPLGREIVRFALDRYGSADAALDAFRSWKRSRKRFCEIAPQWGTVTRRVVYAYPATELLVEELQTMHDDGIADPSLVDLVEWLHVQRPAFTVELFVRGTDRVRSHVLDTEGELRTEALTDGNVFHSPTVFQLKTMLFHAGILAERGTEPHRLDPETDSWRLRHALAPVR</sequence>
<dbReference type="OrthoDB" id="226348at2157"/>
<name>A0A4U5JH36_9EURY</name>
<dbReference type="RefSeq" id="WP_137276998.1">
    <property type="nucleotide sequence ID" value="NZ_QKNX01000004.1"/>
</dbReference>
<organism evidence="1 2">
    <name type="scientific">Natronomonas salsuginis</name>
    <dbReference type="NCBI Taxonomy" id="2217661"/>
    <lineage>
        <taxon>Archaea</taxon>
        <taxon>Methanobacteriati</taxon>
        <taxon>Methanobacteriota</taxon>
        <taxon>Stenosarchaea group</taxon>
        <taxon>Halobacteria</taxon>
        <taxon>Halobacteriales</taxon>
        <taxon>Natronomonadaceae</taxon>
        <taxon>Natronomonas</taxon>
    </lineage>
</organism>